<dbReference type="AlphaFoldDB" id="A0A1I2B8D9"/>
<reference evidence="2 3" key="1">
    <citation type="submission" date="2016-10" db="EMBL/GenBank/DDBJ databases">
        <authorList>
            <person name="de Groot N.N."/>
        </authorList>
    </citation>
    <scope>NUCLEOTIDE SEQUENCE [LARGE SCALE GENOMIC DNA]</scope>
    <source>
        <strain evidence="2 3">DSM 43019</strain>
    </source>
</reference>
<feature type="region of interest" description="Disordered" evidence="1">
    <location>
        <begin position="224"/>
        <end position="250"/>
    </location>
</feature>
<dbReference type="EMBL" id="FONV01000002">
    <property type="protein sequence ID" value="SFE52415.1"/>
    <property type="molecule type" value="Genomic_DNA"/>
</dbReference>
<dbReference type="STRING" id="35752.SAMN05421541_102169"/>
<dbReference type="RefSeq" id="WP_093610248.1">
    <property type="nucleotide sequence ID" value="NZ_BOMT01000016.1"/>
</dbReference>
<sequence length="426" mass="45743">MTTQTVPEPEEIPVAKLTRGTWIQAIDEDGCDHGEAEVLHVEAYQGSAVILYRPRGLSDPRASFFDNATQTVPVLSAERLAEAKAAAERAERIADIRAFADFLEQHPALPVTNIRMQASLNPHGDVWNSGAEGVAEVRRLAGLFDGKVMQDNEHITATREVGATEYVIVAWHKAGRPAEPVVEDERCETCGESMREIQSGRLGHIPGEACAPVDDLGFGYSREQDDPTPVSPARGGPVQTGGVVDGGQLVDETPVGHYEVRGWKGDGPGECGVECACGEATFDGFDSLAEASAQLAFHIEAATSPTGLTKAADESRGPLAGTTPVVTYFSFGYGQIDRDSGRELVGRYVTVVAPTYDGCREAMFASRYENRWSFDYLAGRPSTTEVVSRWTEHEVIVAPGTDPARAEAALKAAAELLVVEPVSEAR</sequence>
<dbReference type="OrthoDB" id="3530961at2"/>
<evidence type="ECO:0000313" key="3">
    <source>
        <dbReference type="Proteomes" id="UP000199645"/>
    </source>
</evidence>
<evidence type="ECO:0000313" key="2">
    <source>
        <dbReference type="EMBL" id="SFE52415.1"/>
    </source>
</evidence>
<accession>A0A1I2B8D9</accession>
<keyword evidence="3" id="KW-1185">Reference proteome</keyword>
<protein>
    <submittedName>
        <fullName evidence="2">Uncharacterized protein</fullName>
    </submittedName>
</protein>
<evidence type="ECO:0000256" key="1">
    <source>
        <dbReference type="SAM" id="MobiDB-lite"/>
    </source>
</evidence>
<organism evidence="2 3">
    <name type="scientific">Actinoplanes philippinensis</name>
    <dbReference type="NCBI Taxonomy" id="35752"/>
    <lineage>
        <taxon>Bacteria</taxon>
        <taxon>Bacillati</taxon>
        <taxon>Actinomycetota</taxon>
        <taxon>Actinomycetes</taxon>
        <taxon>Micromonosporales</taxon>
        <taxon>Micromonosporaceae</taxon>
        <taxon>Actinoplanes</taxon>
    </lineage>
</organism>
<gene>
    <name evidence="2" type="ORF">SAMN05421541_102169</name>
</gene>
<dbReference type="Proteomes" id="UP000199645">
    <property type="component" value="Unassembled WGS sequence"/>
</dbReference>
<proteinExistence type="predicted"/>
<name>A0A1I2B8D9_9ACTN</name>